<evidence type="ECO:0000259" key="3">
    <source>
        <dbReference type="Pfam" id="PF23265"/>
    </source>
</evidence>
<dbReference type="Pfam" id="PF01841">
    <property type="entry name" value="Transglut_core"/>
    <property type="match status" value="1"/>
</dbReference>
<feature type="region of interest" description="Disordered" evidence="1">
    <location>
        <begin position="1"/>
        <end position="63"/>
    </location>
</feature>
<feature type="domain" description="KY-like immunoglobulin-like" evidence="3">
    <location>
        <begin position="536"/>
        <end position="641"/>
    </location>
</feature>
<dbReference type="Proteomes" id="UP000596742">
    <property type="component" value="Unassembled WGS sequence"/>
</dbReference>
<feature type="region of interest" description="Disordered" evidence="1">
    <location>
        <begin position="297"/>
        <end position="328"/>
    </location>
</feature>
<sequence length="891" mass="102815">MEERQSSYFPTSSTPRPDQHSSMRQPSAIDTSSRMGQRSRLENQESDRMSRTGQPSAIQRQRKEQKIFETEIENDEIDTKKIHKSTSLKNTSTKTDEKKTQVDFQLTKDLKKEVDVQEIKKKQLTYPIPKPPPTRKAEIFKMETAVEIDKRVLNVDVESAPDMKALTLSLTARYYKDVDKVRAIFAWICLQKLDQLDYSRSINDKSPLHHLKEVKDKKSSYPELFAIMCKNVDIPCHVVSGVAKLENHEIGETEIDKNRVTWNTVYCADGWRIVFFQWAFDTVSTKKRLTEQQPVHIESTPLSSKTGSFKEPYQNGESSTPKLPAISNSSVTSRSSKTFAHTGNYNHGVLKKIEKESILNVNEYYFLTDPEEFIFRCYPDEDMWQLLGKPHSIEKFLKLPVVSQAFFAHHLKISSRLSGIRKAKHGSCIISIKRMDSRHIFLDHKFELIASESPDVAVELDFKFLVAVVHDERKTHFHMRFPVEGMYDFKVFGGASESDSEFLCSFKVNCEEPKLRFEALPLVPEIGFGPCRVTERFGMKLVSKVTGLITIRGPDTVEIDFKVYKDIKVIAEMIHHTTPSSELEEYISLKQHNEDLFITVGVPRNGEYVLKLHAKHRRSNKDFINVCNFLLMSEDPKKPRKHFESAGDLMIRQQLMNTLKTSKNPEDVQMAIDKLNKEDLPDDGWLTKAYERLEYLKLAKALRNGINRKNADVLEKAIQDARQSNLADKLNNYIREGEQMLQEADNNSVFILEMKRTTISEVHRYKKPKPVMYDVMKATYILLGEKPESLRTWDEIVYLMRMTSRNSLLYKVKQFDKNYVDPSTAQEVERLLKTHTLEEAKASSAGVGTFFMWASDIIKPLTKVKKSTQPKTEHTTNGYRDEDTIHTTQNS</sequence>
<dbReference type="EMBL" id="UYJE01009234">
    <property type="protein sequence ID" value="VDI71528.1"/>
    <property type="molecule type" value="Genomic_DNA"/>
</dbReference>
<organism evidence="4 5">
    <name type="scientific">Mytilus galloprovincialis</name>
    <name type="common">Mediterranean mussel</name>
    <dbReference type="NCBI Taxonomy" id="29158"/>
    <lineage>
        <taxon>Eukaryota</taxon>
        <taxon>Metazoa</taxon>
        <taxon>Spiralia</taxon>
        <taxon>Lophotrochozoa</taxon>
        <taxon>Mollusca</taxon>
        <taxon>Bivalvia</taxon>
        <taxon>Autobranchia</taxon>
        <taxon>Pteriomorphia</taxon>
        <taxon>Mytilida</taxon>
        <taxon>Mytiloidea</taxon>
        <taxon>Mytilidae</taxon>
        <taxon>Mytilinae</taxon>
        <taxon>Mytilus</taxon>
    </lineage>
</organism>
<evidence type="ECO:0000313" key="5">
    <source>
        <dbReference type="Proteomes" id="UP000596742"/>
    </source>
</evidence>
<dbReference type="OrthoDB" id="6129702at2759"/>
<accession>A0A8B6H0Y4</accession>
<gene>
    <name evidence="4" type="ORF">MGAL_10B088515</name>
</gene>
<feature type="domain" description="Transglutaminase-like" evidence="2">
    <location>
        <begin position="166"/>
        <end position="272"/>
    </location>
</feature>
<protein>
    <recommendedName>
        <fullName evidence="6">Kyphoscoliosis peptidase</fullName>
    </recommendedName>
</protein>
<dbReference type="PANTHER" id="PTHR47020">
    <property type="entry name" value="HILLARIN"/>
    <property type="match status" value="1"/>
</dbReference>
<comment type="caution">
    <text evidence="4">The sequence shown here is derived from an EMBL/GenBank/DDBJ whole genome shotgun (WGS) entry which is preliminary data.</text>
</comment>
<dbReference type="Gene3D" id="1.20.920.60">
    <property type="match status" value="1"/>
</dbReference>
<feature type="domain" description="KY-like immunoglobulin-like" evidence="3">
    <location>
        <begin position="394"/>
        <end position="521"/>
    </location>
</feature>
<feature type="compositionally biased region" description="Basic and acidic residues" evidence="1">
    <location>
        <begin position="871"/>
        <end position="885"/>
    </location>
</feature>
<dbReference type="AlphaFoldDB" id="A0A8B6H0Y4"/>
<dbReference type="InterPro" id="IPR002931">
    <property type="entry name" value="Transglutaminase-like"/>
</dbReference>
<proteinExistence type="predicted"/>
<reference evidence="4" key="1">
    <citation type="submission" date="2018-11" db="EMBL/GenBank/DDBJ databases">
        <authorList>
            <person name="Alioto T."/>
            <person name="Alioto T."/>
        </authorList>
    </citation>
    <scope>NUCLEOTIDE SEQUENCE</scope>
</reference>
<evidence type="ECO:0000256" key="1">
    <source>
        <dbReference type="SAM" id="MobiDB-lite"/>
    </source>
</evidence>
<evidence type="ECO:0000259" key="2">
    <source>
        <dbReference type="Pfam" id="PF01841"/>
    </source>
</evidence>
<feature type="compositionally biased region" description="Basic and acidic residues" evidence="1">
    <location>
        <begin position="39"/>
        <end position="50"/>
    </location>
</feature>
<dbReference type="PANTHER" id="PTHR47020:SF1">
    <property type="entry name" value="HILLARIN"/>
    <property type="match status" value="1"/>
</dbReference>
<feature type="compositionally biased region" description="Polar residues" evidence="1">
    <location>
        <begin position="1"/>
        <end position="36"/>
    </location>
</feature>
<dbReference type="Pfam" id="PF23265">
    <property type="entry name" value="Ig-like_KY"/>
    <property type="match status" value="2"/>
</dbReference>
<evidence type="ECO:0000313" key="4">
    <source>
        <dbReference type="EMBL" id="VDI71528.1"/>
    </source>
</evidence>
<dbReference type="Gene3D" id="3.10.620.30">
    <property type="match status" value="1"/>
</dbReference>
<keyword evidence="5" id="KW-1185">Reference proteome</keyword>
<name>A0A8B6H0Y4_MYTGA</name>
<dbReference type="InterPro" id="IPR053041">
    <property type="entry name" value="Transglut-like_Superfamily_Mod"/>
</dbReference>
<dbReference type="InterPro" id="IPR056564">
    <property type="entry name" value="Ig-like_KY"/>
</dbReference>
<evidence type="ECO:0008006" key="6">
    <source>
        <dbReference type="Google" id="ProtNLM"/>
    </source>
</evidence>
<feature type="region of interest" description="Disordered" evidence="1">
    <location>
        <begin position="865"/>
        <end position="891"/>
    </location>
</feature>